<keyword evidence="5" id="KW-1185">Reference proteome</keyword>
<evidence type="ECO:0000256" key="1">
    <source>
        <dbReference type="SAM" id="MobiDB-lite"/>
    </source>
</evidence>
<reference evidence="4 5" key="1">
    <citation type="submission" date="2023-01" db="EMBL/GenBank/DDBJ databases">
        <title>Cultivation and genomic characterization of new, ubiquitous marine nitrite-oxidizing bacteria from the Nitrospirales.</title>
        <authorList>
            <person name="Mueller A.J."/>
            <person name="Daebeler A."/>
            <person name="Herbold C.W."/>
            <person name="Kirkegaard R.H."/>
            <person name="Daims H."/>
        </authorList>
    </citation>
    <scope>NUCLEOTIDE SEQUENCE [LARGE SCALE GENOMIC DNA]</scope>
    <source>
        <strain evidence="4 5">VA</strain>
    </source>
</reference>
<dbReference type="InterPro" id="IPR001173">
    <property type="entry name" value="Glyco_trans_2-like"/>
</dbReference>
<feature type="compositionally biased region" description="Polar residues" evidence="1">
    <location>
        <begin position="1157"/>
        <end position="1166"/>
    </location>
</feature>
<protein>
    <submittedName>
        <fullName evidence="4">Glycosyltransferase</fullName>
        <ecNumber evidence="4">2.4.-.-</ecNumber>
    </submittedName>
</protein>
<dbReference type="InterPro" id="IPR013216">
    <property type="entry name" value="Methyltransf_11"/>
</dbReference>
<feature type="region of interest" description="Disordered" evidence="1">
    <location>
        <begin position="1153"/>
        <end position="1176"/>
    </location>
</feature>
<dbReference type="Proteomes" id="UP001302719">
    <property type="component" value="Chromosome"/>
</dbReference>
<dbReference type="InterPro" id="IPR011990">
    <property type="entry name" value="TPR-like_helical_dom_sf"/>
</dbReference>
<dbReference type="Pfam" id="PF00535">
    <property type="entry name" value="Glycos_transf_2"/>
    <property type="match status" value="3"/>
</dbReference>
<dbReference type="GO" id="GO:0008757">
    <property type="term" value="F:S-adenosylmethionine-dependent methyltransferase activity"/>
    <property type="evidence" value="ECO:0007669"/>
    <property type="project" value="InterPro"/>
</dbReference>
<dbReference type="GO" id="GO:0016757">
    <property type="term" value="F:glycosyltransferase activity"/>
    <property type="evidence" value="ECO:0007669"/>
    <property type="project" value="UniProtKB-KW"/>
</dbReference>
<dbReference type="RefSeq" id="WP_312640649.1">
    <property type="nucleotide sequence ID" value="NZ_CP116967.1"/>
</dbReference>
<feature type="domain" description="Glycosyltransferase 2-like" evidence="2">
    <location>
        <begin position="526"/>
        <end position="639"/>
    </location>
</feature>
<dbReference type="Gene3D" id="3.90.550.10">
    <property type="entry name" value="Spore Coat Polysaccharide Biosynthesis Protein SpsA, Chain A"/>
    <property type="match status" value="3"/>
</dbReference>
<dbReference type="Pfam" id="PF08241">
    <property type="entry name" value="Methyltransf_11"/>
    <property type="match status" value="1"/>
</dbReference>
<name>A0AA96JXK8_9BACT</name>
<dbReference type="CDD" id="cd04186">
    <property type="entry name" value="GT_2_like_c"/>
    <property type="match status" value="2"/>
</dbReference>
<dbReference type="EC" id="2.4.-.-" evidence="4"/>
<feature type="domain" description="Methyltransferase type 11" evidence="3">
    <location>
        <begin position="61"/>
        <end position="109"/>
    </location>
</feature>
<dbReference type="SUPFAM" id="SSF48452">
    <property type="entry name" value="TPR-like"/>
    <property type="match status" value="1"/>
</dbReference>
<dbReference type="PANTHER" id="PTHR43179:SF7">
    <property type="entry name" value="RHAMNOSYLTRANSFERASE WBBL"/>
    <property type="match status" value="1"/>
</dbReference>
<dbReference type="SUPFAM" id="SSF53756">
    <property type="entry name" value="UDP-Glycosyltransferase/glycogen phosphorylase"/>
    <property type="match status" value="1"/>
</dbReference>
<dbReference type="SUPFAM" id="SSF53335">
    <property type="entry name" value="S-adenosyl-L-methionine-dependent methyltransferases"/>
    <property type="match status" value="1"/>
</dbReference>
<dbReference type="Gene3D" id="3.40.50.150">
    <property type="entry name" value="Vaccinia Virus protein VP39"/>
    <property type="match status" value="1"/>
</dbReference>
<feature type="domain" description="Glycosyltransferase 2-like" evidence="2">
    <location>
        <begin position="271"/>
        <end position="417"/>
    </location>
</feature>
<sequence length="1731" mass="196078">MKRIFPESEMAHRWLDGLKGLEVGPSSHNPFGLDTRNVGLKDEIYHREQVTLVGEAAPLHILAEADAIPVPSESEDFVLSSHVIEHCPNYFKTVLEWYRIIKPGGLLYLIVPHPDAAPGDRGKPLTEWEHLVQDYVLNASEETELEAGRFLHCHYHIFSIATMKEYFARFFGKRLLLVDSQDADDKIGNGFVLVYRKPDSLINAYPWSLDYQGKRVCIPKPGDFYSLKEFAYDFSILRSNVEALVIPQSDHLRSFQDSPLLQSKMGTPRISVIVAAYNAERFMRGALEDLEAQTIAEQIEIIIVETGSQTEEFKIITEFQARYGNIIYVRTSERETPAAACNRGIRMARGKYITLAPTDDRRRKDALDVLASELEGHQDVALVYGDVFVSNFENQTFTTHIRCGYHIRPEFSQEIMLSGCHMGPQAMWRKSVHDEVGYFDENLPSAADYEFWCRIAERYPMKHIPSFLGVYYENPDGIINSNLERARRETLDVQHAYRNKFPAPKGQYINNFQFQGTIQTKKYVNIGMVTFNRLEFTKAAIAALFQHTCFPHVITVVDNGSTDGTPEYLQALHQQGFITNLILLPANVGIAKASNLAWSQEPDAEYYLKLDNDIVIQKPGWLSRMVEVIDSIPELGAIAYNFERQSYPVREIRGLAVRPKIGNLNGACTLIPKRTYQTLGFWCEDYGLYGEEDADYGLRIQLHGLQNAYMEDEKVGLHLPAGRAAHIDAQTFKATDGIEEETHAEYRAFKDEWRRRNVQDIAKKNWKDYQTGVKSLFCSSPFVKEFQKKKESIHPPDVSSFRDIQTVQESKVISLKNLKQTSRNEVRQVSVIGTDHICGQIRLLQPLLAGEGIWEKGAVVCDANIILGDIIPPMGVGHVWVFQRTCLLDAADLAKVRSQGTRLIHDCDDLLWKIPTDNPNLQFLPPEKIEKMFRLMAMTDCVTVSTEPIQADLRKRGIHSTVLPNCLVRREWEGFTPTRRVGSRPRIGWAGQTNVHKGDTAILETIIEALKDEVEWVFLGDAPRMAGSSGVISETLSMVDLAQYPKKLASLNLDLALAPLVPNEFNEAKSDIRILQYGILGYPVIGTDIFPHQQAPILRLPHEPRVWIKAIRERIHDLGALESEGDHLRAWVLKHRLMEHVLPQYEQAWLGRDVKSSTRGPQSKIQSPPAPAYSPSNQGRYPFDFSIIIPVWNKVELTQQCLTHLAEVTDSCSYEVIVVDNASTDGTKEFLSTLGGDIQVISNPENYGFAKGCNQGAAAAKGRFLVFLNNDTIPKAGWLRALMEEVQQHSDVAIVGSKLLYPDDTIQHAGVVFSKNCLTPYHLFRGASGDLPATNVRQEFQVVTAACMLIRREEFDAVGGFDEIYRNGFEDVDLCLKVGKRGKKVIYQPKSVLYHLEHQTPGRKDPEAERHNGKVLMDRWATSIVVDEDLYTVPAGYANRYYFRDGWLRQSLEPFQSDVERSQWKRVQRVQELLLRQRSDTSKTLNGPKDAELHGLLSEDREWPEDVEVLRWAAKLCQSFQLLNGERSFWKRTLSLGENREARERLATLALTMKDLGEGTQHIQALLQSDPNDGSGHWLQGILMMQSQQCAEAARAFREALHCGADSRKAGLGLGMACMGMGNHEEAWRVFDQIMIEHPDDSDAMNGLIQAGTALEQWEDLRQRLSRYVERNPADCDRRFALAGIEFRAGRLDSAKRQFEMLSLLKPDFEGLHDLGVLLQTTLLDRHALAT</sequence>
<evidence type="ECO:0000313" key="4">
    <source>
        <dbReference type="EMBL" id="WNM56834.1"/>
    </source>
</evidence>
<evidence type="ECO:0000313" key="5">
    <source>
        <dbReference type="Proteomes" id="UP001302719"/>
    </source>
</evidence>
<dbReference type="PANTHER" id="PTHR43179">
    <property type="entry name" value="RHAMNOSYLTRANSFERASE WBBL"/>
    <property type="match status" value="1"/>
</dbReference>
<keyword evidence="4" id="KW-0808">Transferase</keyword>
<evidence type="ECO:0000259" key="3">
    <source>
        <dbReference type="Pfam" id="PF08241"/>
    </source>
</evidence>
<proteinExistence type="predicted"/>
<organism evidence="4 5">
    <name type="scientific">Candidatus Nitrospira allomarina</name>
    <dbReference type="NCBI Taxonomy" id="3020900"/>
    <lineage>
        <taxon>Bacteria</taxon>
        <taxon>Pseudomonadati</taxon>
        <taxon>Nitrospirota</taxon>
        <taxon>Nitrospiria</taxon>
        <taxon>Nitrospirales</taxon>
        <taxon>Nitrospiraceae</taxon>
        <taxon>Nitrospira</taxon>
    </lineage>
</organism>
<dbReference type="InterPro" id="IPR029044">
    <property type="entry name" value="Nucleotide-diphossugar_trans"/>
</dbReference>
<keyword evidence="4" id="KW-0328">Glycosyltransferase</keyword>
<evidence type="ECO:0000259" key="2">
    <source>
        <dbReference type="Pfam" id="PF00535"/>
    </source>
</evidence>
<dbReference type="SUPFAM" id="SSF53448">
    <property type="entry name" value="Nucleotide-diphospho-sugar transferases"/>
    <property type="match status" value="3"/>
</dbReference>
<dbReference type="EMBL" id="CP116967">
    <property type="protein sequence ID" value="WNM56834.1"/>
    <property type="molecule type" value="Genomic_DNA"/>
</dbReference>
<dbReference type="Gene3D" id="1.25.40.10">
    <property type="entry name" value="Tetratricopeptide repeat domain"/>
    <property type="match status" value="1"/>
</dbReference>
<feature type="domain" description="Glycosyltransferase 2-like" evidence="2">
    <location>
        <begin position="1186"/>
        <end position="1305"/>
    </location>
</feature>
<gene>
    <name evidence="4" type="ORF">PP769_12700</name>
</gene>
<dbReference type="Gene3D" id="3.40.50.2000">
    <property type="entry name" value="Glycogen Phosphorylase B"/>
    <property type="match status" value="1"/>
</dbReference>
<accession>A0AA96JXK8</accession>
<dbReference type="InterPro" id="IPR029063">
    <property type="entry name" value="SAM-dependent_MTases_sf"/>
</dbReference>
<dbReference type="KEGG" id="nall:PP769_12700"/>